<dbReference type="GO" id="GO:0000987">
    <property type="term" value="F:cis-regulatory region sequence-specific DNA binding"/>
    <property type="evidence" value="ECO:0007669"/>
    <property type="project" value="UniProtKB-ARBA"/>
</dbReference>
<keyword evidence="3 8" id="KW-0597">Phosphoprotein</keyword>
<evidence type="ECO:0000256" key="1">
    <source>
        <dbReference type="ARBA" id="ARBA00004496"/>
    </source>
</evidence>
<dbReference type="GO" id="GO:0045893">
    <property type="term" value="P:positive regulation of DNA-templated transcription"/>
    <property type="evidence" value="ECO:0007669"/>
    <property type="project" value="UniProtKB-ARBA"/>
</dbReference>
<feature type="domain" description="OmpR/PhoB-type" evidence="11">
    <location>
        <begin position="125"/>
        <end position="223"/>
    </location>
</feature>
<dbReference type="RefSeq" id="WP_084047256.1">
    <property type="nucleotide sequence ID" value="NZ_FWWU01000008.1"/>
</dbReference>
<dbReference type="PROSITE" id="PS50110">
    <property type="entry name" value="RESPONSE_REGULATORY"/>
    <property type="match status" value="1"/>
</dbReference>
<evidence type="ECO:0000256" key="4">
    <source>
        <dbReference type="ARBA" id="ARBA00023012"/>
    </source>
</evidence>
<dbReference type="AlphaFoldDB" id="A0A1W1UVY5"/>
<accession>A0A1W1UVY5</accession>
<dbReference type="InterPro" id="IPR039420">
    <property type="entry name" value="WalR-like"/>
</dbReference>
<dbReference type="CDD" id="cd00383">
    <property type="entry name" value="trans_reg_C"/>
    <property type="match status" value="1"/>
</dbReference>
<dbReference type="GO" id="GO:0005829">
    <property type="term" value="C:cytosol"/>
    <property type="evidence" value="ECO:0007669"/>
    <property type="project" value="TreeGrafter"/>
</dbReference>
<dbReference type="EMBL" id="FWWU01000008">
    <property type="protein sequence ID" value="SMB85210.1"/>
    <property type="molecule type" value="Genomic_DNA"/>
</dbReference>
<evidence type="ECO:0000256" key="9">
    <source>
        <dbReference type="PROSITE-ProRule" id="PRU01091"/>
    </source>
</evidence>
<dbReference type="PANTHER" id="PTHR48111">
    <property type="entry name" value="REGULATOR OF RPOS"/>
    <property type="match status" value="1"/>
</dbReference>
<keyword evidence="2" id="KW-0963">Cytoplasm</keyword>
<dbReference type="OrthoDB" id="61040at2"/>
<dbReference type="CDD" id="cd17574">
    <property type="entry name" value="REC_OmpR"/>
    <property type="match status" value="1"/>
</dbReference>
<reference evidence="12 13" key="1">
    <citation type="submission" date="2017-04" db="EMBL/GenBank/DDBJ databases">
        <authorList>
            <person name="Afonso C.L."/>
            <person name="Miller P.J."/>
            <person name="Scott M.A."/>
            <person name="Spackman E."/>
            <person name="Goraichik I."/>
            <person name="Dimitrov K.M."/>
            <person name="Suarez D.L."/>
            <person name="Swayne D.E."/>
        </authorList>
    </citation>
    <scope>NUCLEOTIDE SEQUENCE [LARGE SCALE GENOMIC DNA]</scope>
    <source>
        <strain evidence="12 13">KR-140</strain>
    </source>
</reference>
<dbReference type="Pfam" id="PF00486">
    <property type="entry name" value="Trans_reg_C"/>
    <property type="match status" value="1"/>
</dbReference>
<evidence type="ECO:0000256" key="2">
    <source>
        <dbReference type="ARBA" id="ARBA00022490"/>
    </source>
</evidence>
<dbReference type="InterPro" id="IPR001867">
    <property type="entry name" value="OmpR/PhoB-type_DNA-bd"/>
</dbReference>
<dbReference type="SMART" id="SM00448">
    <property type="entry name" value="REC"/>
    <property type="match status" value="1"/>
</dbReference>
<comment type="subcellular location">
    <subcellularLocation>
        <location evidence="1">Cytoplasm</location>
    </subcellularLocation>
</comment>
<dbReference type="SMART" id="SM00862">
    <property type="entry name" value="Trans_reg_C"/>
    <property type="match status" value="1"/>
</dbReference>
<dbReference type="Gene3D" id="3.40.50.2300">
    <property type="match status" value="1"/>
</dbReference>
<name>A0A1W1UVY5_9DEIO</name>
<keyword evidence="5" id="KW-0805">Transcription regulation</keyword>
<protein>
    <submittedName>
        <fullName evidence="12">DNA-binding response regulator, OmpR family, contains REC and winged-helix (WHTH) domain</fullName>
    </submittedName>
</protein>
<keyword evidence="4" id="KW-0902">Two-component regulatory system</keyword>
<dbReference type="InterPro" id="IPR036388">
    <property type="entry name" value="WH-like_DNA-bd_sf"/>
</dbReference>
<dbReference type="GO" id="GO:0000156">
    <property type="term" value="F:phosphorelay response regulator activity"/>
    <property type="evidence" value="ECO:0007669"/>
    <property type="project" value="TreeGrafter"/>
</dbReference>
<evidence type="ECO:0000259" key="11">
    <source>
        <dbReference type="PROSITE" id="PS51755"/>
    </source>
</evidence>
<dbReference type="GO" id="GO:0042802">
    <property type="term" value="F:identical protein binding"/>
    <property type="evidence" value="ECO:0007669"/>
    <property type="project" value="UniProtKB-ARBA"/>
</dbReference>
<proteinExistence type="predicted"/>
<dbReference type="PANTHER" id="PTHR48111:SF22">
    <property type="entry name" value="REGULATOR OF RPOS"/>
    <property type="match status" value="1"/>
</dbReference>
<gene>
    <name evidence="12" type="ORF">SAMN00790413_03310</name>
</gene>
<keyword evidence="6 9" id="KW-0238">DNA-binding</keyword>
<evidence type="ECO:0000313" key="12">
    <source>
        <dbReference type="EMBL" id="SMB85210.1"/>
    </source>
</evidence>
<dbReference type="FunFam" id="3.40.50.2300:FF:000021">
    <property type="entry name" value="Two-component system response regulator KdpE"/>
    <property type="match status" value="1"/>
</dbReference>
<dbReference type="PROSITE" id="PS51755">
    <property type="entry name" value="OMPR_PHOB"/>
    <property type="match status" value="1"/>
</dbReference>
<evidence type="ECO:0000256" key="8">
    <source>
        <dbReference type="PROSITE-ProRule" id="PRU00169"/>
    </source>
</evidence>
<evidence type="ECO:0000259" key="10">
    <source>
        <dbReference type="PROSITE" id="PS50110"/>
    </source>
</evidence>
<dbReference type="InterPro" id="IPR011006">
    <property type="entry name" value="CheY-like_superfamily"/>
</dbReference>
<dbReference type="Pfam" id="PF00072">
    <property type="entry name" value="Response_reg"/>
    <property type="match status" value="1"/>
</dbReference>
<dbReference type="SUPFAM" id="SSF52172">
    <property type="entry name" value="CheY-like"/>
    <property type="match status" value="1"/>
</dbReference>
<sequence>MPERILLIEDNLDLTALLQYDLQGAGYEVTTAADGRTGMRRAQEQHPDLVLLDLGLPDINGAQVALQLRKTSAVPIVILTAVDTVESKAELLSAGANDYLTKPFFPEELLVRVEAQLRRQPCGKDDTLTVGSLELRPQLRQCLYEEREVQLSPIEFDLLLLLARHPGRLYSVEQLEHELWNGAPLPGRQTLHMQMRNLHTKLRNVKAAGLIRTLRGMGYAFRPNYTE</sequence>
<dbReference type="Gene3D" id="6.10.250.690">
    <property type="match status" value="1"/>
</dbReference>
<evidence type="ECO:0000256" key="5">
    <source>
        <dbReference type="ARBA" id="ARBA00023015"/>
    </source>
</evidence>
<feature type="modified residue" description="4-aspartylphosphate" evidence="8">
    <location>
        <position position="53"/>
    </location>
</feature>
<evidence type="ECO:0000313" key="13">
    <source>
        <dbReference type="Proteomes" id="UP000192582"/>
    </source>
</evidence>
<dbReference type="Gene3D" id="1.10.10.10">
    <property type="entry name" value="Winged helix-like DNA-binding domain superfamily/Winged helix DNA-binding domain"/>
    <property type="match status" value="1"/>
</dbReference>
<keyword evidence="13" id="KW-1185">Reference proteome</keyword>
<evidence type="ECO:0000256" key="7">
    <source>
        <dbReference type="ARBA" id="ARBA00023163"/>
    </source>
</evidence>
<feature type="domain" description="Response regulatory" evidence="10">
    <location>
        <begin position="4"/>
        <end position="117"/>
    </location>
</feature>
<dbReference type="GO" id="GO:0032993">
    <property type="term" value="C:protein-DNA complex"/>
    <property type="evidence" value="ECO:0007669"/>
    <property type="project" value="TreeGrafter"/>
</dbReference>
<dbReference type="STRING" id="695939.SAMN00790413_03310"/>
<organism evidence="12 13">
    <name type="scientific">Deinococcus hopiensis KR-140</name>
    <dbReference type="NCBI Taxonomy" id="695939"/>
    <lineage>
        <taxon>Bacteria</taxon>
        <taxon>Thermotogati</taxon>
        <taxon>Deinococcota</taxon>
        <taxon>Deinococci</taxon>
        <taxon>Deinococcales</taxon>
        <taxon>Deinococcaceae</taxon>
        <taxon>Deinococcus</taxon>
    </lineage>
</organism>
<feature type="DNA-binding region" description="OmpR/PhoB-type" evidence="9">
    <location>
        <begin position="125"/>
        <end position="223"/>
    </location>
</feature>
<keyword evidence="7" id="KW-0804">Transcription</keyword>
<evidence type="ECO:0000256" key="6">
    <source>
        <dbReference type="ARBA" id="ARBA00023125"/>
    </source>
</evidence>
<dbReference type="InterPro" id="IPR001789">
    <property type="entry name" value="Sig_transdc_resp-reg_receiver"/>
</dbReference>
<evidence type="ECO:0000256" key="3">
    <source>
        <dbReference type="ARBA" id="ARBA00022553"/>
    </source>
</evidence>
<dbReference type="Proteomes" id="UP000192582">
    <property type="component" value="Unassembled WGS sequence"/>
</dbReference>